<comment type="caution">
    <text evidence="1">The sequence shown here is derived from an EMBL/GenBank/DDBJ whole genome shotgun (WGS) entry which is preliminary data.</text>
</comment>
<evidence type="ECO:0008006" key="3">
    <source>
        <dbReference type="Google" id="ProtNLM"/>
    </source>
</evidence>
<accession>A0ABW8UWP9</accession>
<proteinExistence type="predicted"/>
<evidence type="ECO:0000313" key="2">
    <source>
        <dbReference type="Proteomes" id="UP001627408"/>
    </source>
</evidence>
<name>A0ABW8UWP9_9RHOB</name>
<dbReference type="EMBL" id="JBHDIY010000002">
    <property type="protein sequence ID" value="MFL4470097.1"/>
    <property type="molecule type" value="Genomic_DNA"/>
</dbReference>
<dbReference type="RefSeq" id="WP_407591968.1">
    <property type="nucleotide sequence ID" value="NZ_JBHDIY010000002.1"/>
</dbReference>
<gene>
    <name evidence="1" type="ORF">ACERZ8_09540</name>
</gene>
<dbReference type="Proteomes" id="UP001627408">
    <property type="component" value="Unassembled WGS sequence"/>
</dbReference>
<protein>
    <recommendedName>
        <fullName evidence="3">DUF2589 domain-containing protein</fullName>
    </recommendedName>
</protein>
<reference evidence="1 2" key="1">
    <citation type="submission" date="2024-08" db="EMBL/GenBank/DDBJ databases">
        <title>Tateyamaria sp. nov., isolated from marine algae.</title>
        <authorList>
            <person name="Choi B.J."/>
            <person name="Kim J.M."/>
            <person name="Lee J.K."/>
            <person name="Choi D.G."/>
            <person name="Bayburt H."/>
            <person name="Baek J.H."/>
            <person name="Han D.M."/>
            <person name="Jeon C.O."/>
        </authorList>
    </citation>
    <scope>NUCLEOTIDE SEQUENCE [LARGE SCALE GENOMIC DNA]</scope>
    <source>
        <strain evidence="1 2">KMU-156</strain>
    </source>
</reference>
<sequence length="232" mass="24951">METQTGFTGSPKLSRGALVQLVDSVIGVEPSIVPFQYNPMTLSISIAPFNPNEVEQSGRGQIAPTSQPYEPKRTFTAEIELDATDQLADEEVVATAVGVGDRLAALEQLLFPSEGLIGELISAVGDLTGNPQPPKRASVPISLFIYGGSRILPVRITNYSVEESQFLPSLNPMMAKVSLTMEVLTPDVFRCESGPSVEIARATYNFFQVQQATLAIAHNARNASKALSLLPF</sequence>
<evidence type="ECO:0000313" key="1">
    <source>
        <dbReference type="EMBL" id="MFL4470097.1"/>
    </source>
</evidence>
<organism evidence="1 2">
    <name type="scientific">Tateyamaria armeniaca</name>
    <dbReference type="NCBI Taxonomy" id="2518930"/>
    <lineage>
        <taxon>Bacteria</taxon>
        <taxon>Pseudomonadati</taxon>
        <taxon>Pseudomonadota</taxon>
        <taxon>Alphaproteobacteria</taxon>
        <taxon>Rhodobacterales</taxon>
        <taxon>Roseobacteraceae</taxon>
        <taxon>Tateyamaria</taxon>
    </lineage>
</organism>
<keyword evidence="2" id="KW-1185">Reference proteome</keyword>